<comment type="cofactor">
    <cofactor evidence="2">
        <name>K(+)</name>
        <dbReference type="ChEBI" id="CHEBI:29103"/>
    </cofactor>
</comment>
<keyword evidence="7 16" id="KW-0963">Cytoplasm</keyword>
<dbReference type="RefSeq" id="WP_092370951.1">
    <property type="nucleotide sequence ID" value="NZ_FNBM01000010.1"/>
</dbReference>
<dbReference type="STRING" id="640205.SAMN05216381_3726"/>
<comment type="subcellular location">
    <subcellularLocation>
        <location evidence="3 16">Cytoplasm</location>
    </subcellularLocation>
</comment>
<evidence type="ECO:0000256" key="1">
    <source>
        <dbReference type="ARBA" id="ARBA00001206"/>
    </source>
</evidence>
<evidence type="ECO:0000256" key="11">
    <source>
        <dbReference type="ARBA" id="ARBA00022840"/>
    </source>
</evidence>
<keyword evidence="16" id="KW-0479">Metal-binding</keyword>
<protein>
    <recommendedName>
        <fullName evidence="15 16">Type III pantothenate kinase</fullName>
        <ecNumber evidence="6 16">2.7.1.33</ecNumber>
    </recommendedName>
    <alternativeName>
        <fullName evidence="16">PanK-III</fullName>
    </alternativeName>
    <alternativeName>
        <fullName evidence="16">Pantothenic acid kinase</fullName>
    </alternativeName>
</protein>
<dbReference type="InterPro" id="IPR004619">
    <property type="entry name" value="Type_III_PanK"/>
</dbReference>
<dbReference type="InterPro" id="IPR043129">
    <property type="entry name" value="ATPase_NBD"/>
</dbReference>
<evidence type="ECO:0000256" key="9">
    <source>
        <dbReference type="ARBA" id="ARBA00022741"/>
    </source>
</evidence>
<keyword evidence="8 16" id="KW-0808">Transferase</keyword>
<evidence type="ECO:0000256" key="10">
    <source>
        <dbReference type="ARBA" id="ARBA00022777"/>
    </source>
</evidence>
<feature type="binding site" evidence="16">
    <location>
        <position position="124"/>
    </location>
    <ligand>
        <name>K(+)</name>
        <dbReference type="ChEBI" id="CHEBI:29103"/>
    </ligand>
</feature>
<evidence type="ECO:0000313" key="18">
    <source>
        <dbReference type="Proteomes" id="UP000243378"/>
    </source>
</evidence>
<comment type="subunit">
    <text evidence="5 16">Homodimer.</text>
</comment>
<evidence type="ECO:0000256" key="4">
    <source>
        <dbReference type="ARBA" id="ARBA00005225"/>
    </source>
</evidence>
<feature type="binding site" evidence="16">
    <location>
        <begin position="102"/>
        <end position="105"/>
    </location>
    <ligand>
        <name>substrate</name>
    </ligand>
</feature>
<evidence type="ECO:0000313" key="17">
    <source>
        <dbReference type="EMBL" id="SDG34398.1"/>
    </source>
</evidence>
<keyword evidence="10 16" id="KW-0418">Kinase</keyword>
<evidence type="ECO:0000256" key="2">
    <source>
        <dbReference type="ARBA" id="ARBA00001958"/>
    </source>
</evidence>
<dbReference type="UniPathway" id="UPA00241">
    <property type="reaction ID" value="UER00352"/>
</dbReference>
<evidence type="ECO:0000256" key="14">
    <source>
        <dbReference type="ARBA" id="ARBA00038036"/>
    </source>
</evidence>
<keyword evidence="12 16" id="KW-0630">Potassium</keyword>
<evidence type="ECO:0000256" key="7">
    <source>
        <dbReference type="ARBA" id="ARBA00022490"/>
    </source>
</evidence>
<feature type="active site" description="Proton acceptor" evidence="16">
    <location>
        <position position="104"/>
    </location>
</feature>
<dbReference type="GO" id="GO:0015937">
    <property type="term" value="P:coenzyme A biosynthetic process"/>
    <property type="evidence" value="ECO:0007669"/>
    <property type="project" value="UniProtKB-UniRule"/>
</dbReference>
<dbReference type="Pfam" id="PF03309">
    <property type="entry name" value="Pan_kinase"/>
    <property type="match status" value="1"/>
</dbReference>
<comment type="similarity">
    <text evidence="14 16">Belongs to the type III pantothenate kinase family.</text>
</comment>
<reference evidence="17 18" key="1">
    <citation type="submission" date="2016-10" db="EMBL/GenBank/DDBJ databases">
        <authorList>
            <person name="de Groot N.N."/>
        </authorList>
    </citation>
    <scope>NUCLEOTIDE SEQUENCE [LARGE SCALE GENOMIC DNA]</scope>
    <source>
        <strain evidence="17 18">LMG 25475</strain>
    </source>
</reference>
<evidence type="ECO:0000256" key="6">
    <source>
        <dbReference type="ARBA" id="ARBA00012102"/>
    </source>
</evidence>
<dbReference type="EMBL" id="FNBM01000010">
    <property type="protein sequence ID" value="SDG34398.1"/>
    <property type="molecule type" value="Genomic_DNA"/>
</dbReference>
<name>A0A1G7TGE2_9GAMM</name>
<comment type="catalytic activity">
    <reaction evidence="1 16">
        <text>(R)-pantothenate + ATP = (R)-4'-phosphopantothenate + ADP + H(+)</text>
        <dbReference type="Rhea" id="RHEA:16373"/>
        <dbReference type="ChEBI" id="CHEBI:10986"/>
        <dbReference type="ChEBI" id="CHEBI:15378"/>
        <dbReference type="ChEBI" id="CHEBI:29032"/>
        <dbReference type="ChEBI" id="CHEBI:30616"/>
        <dbReference type="ChEBI" id="CHEBI:456216"/>
        <dbReference type="EC" id="2.7.1.33"/>
    </reaction>
</comment>
<dbReference type="SUPFAM" id="SSF53067">
    <property type="entry name" value="Actin-like ATPase domain"/>
    <property type="match status" value="2"/>
</dbReference>
<dbReference type="EC" id="2.7.1.33" evidence="6 16"/>
<dbReference type="PANTHER" id="PTHR34265">
    <property type="entry name" value="TYPE III PANTOTHENATE KINASE"/>
    <property type="match status" value="1"/>
</dbReference>
<feature type="binding site" evidence="16">
    <location>
        <begin position="6"/>
        <end position="13"/>
    </location>
    <ligand>
        <name>ATP</name>
        <dbReference type="ChEBI" id="CHEBI:30616"/>
    </ligand>
</feature>
<keyword evidence="9 16" id="KW-0547">Nucleotide-binding</keyword>
<gene>
    <name evidence="16" type="primary">coaX</name>
    <name evidence="17" type="ORF">SAMN05216381_3726</name>
</gene>
<dbReference type="PANTHER" id="PTHR34265:SF1">
    <property type="entry name" value="TYPE III PANTOTHENATE KINASE"/>
    <property type="match status" value="1"/>
</dbReference>
<organism evidence="17 18">
    <name type="scientific">Phytopseudomonas seleniipraecipitans</name>
    <dbReference type="NCBI Taxonomy" id="640205"/>
    <lineage>
        <taxon>Bacteria</taxon>
        <taxon>Pseudomonadati</taxon>
        <taxon>Pseudomonadota</taxon>
        <taxon>Gammaproteobacteria</taxon>
        <taxon>Pseudomonadales</taxon>
        <taxon>Pseudomonadaceae</taxon>
        <taxon>Phytopseudomonas</taxon>
    </lineage>
</organism>
<evidence type="ECO:0000256" key="13">
    <source>
        <dbReference type="ARBA" id="ARBA00022993"/>
    </source>
</evidence>
<dbReference type="GO" id="GO:0046872">
    <property type="term" value="F:metal ion binding"/>
    <property type="evidence" value="ECO:0007669"/>
    <property type="project" value="UniProtKB-KW"/>
</dbReference>
<comment type="cofactor">
    <cofactor evidence="16">
        <name>NH4(+)</name>
        <dbReference type="ChEBI" id="CHEBI:28938"/>
    </cofactor>
    <cofactor evidence="16">
        <name>K(+)</name>
        <dbReference type="ChEBI" id="CHEBI:29103"/>
    </cofactor>
    <text evidence="16">A monovalent cation. Ammonium or potassium.</text>
</comment>
<dbReference type="GO" id="GO:0004594">
    <property type="term" value="F:pantothenate kinase activity"/>
    <property type="evidence" value="ECO:0007669"/>
    <property type="project" value="UniProtKB-UniRule"/>
</dbReference>
<dbReference type="NCBIfam" id="NF009859">
    <property type="entry name" value="PRK13322.1-4"/>
    <property type="match status" value="1"/>
</dbReference>
<feature type="binding site" evidence="16">
    <location>
        <position position="183"/>
    </location>
    <ligand>
        <name>substrate</name>
    </ligand>
</feature>
<keyword evidence="13 16" id="KW-0173">Coenzyme A biosynthesis</keyword>
<dbReference type="CDD" id="cd24015">
    <property type="entry name" value="ASKHA_NBD_PanK-III"/>
    <property type="match status" value="1"/>
</dbReference>
<dbReference type="AlphaFoldDB" id="A0A1G7TGE2"/>
<dbReference type="NCBIfam" id="TIGR00671">
    <property type="entry name" value="baf"/>
    <property type="match status" value="1"/>
</dbReference>
<dbReference type="HAMAP" id="MF_01274">
    <property type="entry name" value="Pantothen_kinase_3"/>
    <property type="match status" value="1"/>
</dbReference>
<evidence type="ECO:0000256" key="15">
    <source>
        <dbReference type="ARBA" id="ARBA00040883"/>
    </source>
</evidence>
<dbReference type="GO" id="GO:0005524">
    <property type="term" value="F:ATP binding"/>
    <property type="evidence" value="ECO:0007669"/>
    <property type="project" value="UniProtKB-UniRule"/>
</dbReference>
<feature type="binding site" evidence="16">
    <location>
        <position position="95"/>
    </location>
    <ligand>
        <name>substrate</name>
    </ligand>
</feature>
<evidence type="ECO:0000256" key="8">
    <source>
        <dbReference type="ARBA" id="ARBA00022679"/>
    </source>
</evidence>
<dbReference type="Proteomes" id="UP000243378">
    <property type="component" value="Unassembled WGS sequence"/>
</dbReference>
<accession>A0A1G7TGE2</accession>
<feature type="binding site" evidence="16">
    <location>
        <position position="127"/>
    </location>
    <ligand>
        <name>ATP</name>
        <dbReference type="ChEBI" id="CHEBI:30616"/>
    </ligand>
</feature>
<evidence type="ECO:0000256" key="16">
    <source>
        <dbReference type="HAMAP-Rule" id="MF_01274"/>
    </source>
</evidence>
<comment type="function">
    <text evidence="16">Catalyzes the phosphorylation of pantothenate (Pan), the first step in CoA biosynthesis.</text>
</comment>
<evidence type="ECO:0000256" key="12">
    <source>
        <dbReference type="ARBA" id="ARBA00022958"/>
    </source>
</evidence>
<evidence type="ECO:0000256" key="5">
    <source>
        <dbReference type="ARBA" id="ARBA00011738"/>
    </source>
</evidence>
<evidence type="ECO:0000256" key="3">
    <source>
        <dbReference type="ARBA" id="ARBA00004496"/>
    </source>
</evidence>
<proteinExistence type="inferred from homology"/>
<dbReference type="OrthoDB" id="9781305at2"/>
<keyword evidence="11 16" id="KW-0067">ATP-binding</keyword>
<dbReference type="Gene3D" id="3.30.420.40">
    <property type="match status" value="2"/>
</dbReference>
<comment type="pathway">
    <text evidence="4 16">Cofactor biosynthesis; coenzyme A biosynthesis; CoA from (R)-pantothenate: step 1/5.</text>
</comment>
<dbReference type="GO" id="GO:0005737">
    <property type="term" value="C:cytoplasm"/>
    <property type="evidence" value="ECO:0007669"/>
    <property type="project" value="UniProtKB-SubCell"/>
</dbReference>
<sequence>MILELDCGNSFIKWRLMPRHAVVQQAIAGGVASSNEQLIEDLAARFPGELFTCRLVSVRSEDETKLLTDALKTRFAIDCMIAAPARALAGVSNGYDDYQRLGLDRWLAVVGAYSLVGRACLVLDLGTAITSDFIDAAGAHLGGFICPGMPLMRSQLRTHTRRIRYDDAVAEQAQQSLVPGRSTAEAVERGCLLMLRGFVSTQLDLARQQCGDDVLVFLTGGDAALAAEWVPAARIVPDLVFVGLAIACPLTEE</sequence>